<dbReference type="AlphaFoldDB" id="W7FQI5"/>
<evidence type="ECO:0000259" key="1">
    <source>
        <dbReference type="Pfam" id="PF15445"/>
    </source>
</evidence>
<dbReference type="GO" id="GO:0016020">
    <property type="term" value="C:membrane"/>
    <property type="evidence" value="ECO:0007669"/>
    <property type="project" value="InterPro"/>
</dbReference>
<dbReference type="InterPro" id="IPR029211">
    <property type="entry name" value="PfEMP1_ATS"/>
</dbReference>
<gene>
    <name evidence="2" type="ORF">PFAG_00562</name>
</gene>
<dbReference type="Pfam" id="PF15445">
    <property type="entry name" value="ATS"/>
    <property type="match status" value="1"/>
</dbReference>
<dbReference type="GO" id="GO:0046789">
    <property type="term" value="F:host cell surface receptor binding"/>
    <property type="evidence" value="ECO:0007669"/>
    <property type="project" value="InterPro"/>
</dbReference>
<protein>
    <recommendedName>
        <fullName evidence="1">Plasmodium falciparum erythrocyte membrane protein 1 acidic terminal segment domain-containing protein</fullName>
    </recommendedName>
</protein>
<dbReference type="SUPFAM" id="SSF140924">
    <property type="entry name" value="Duffy binding domain-like"/>
    <property type="match status" value="1"/>
</dbReference>
<sequence>MKYSFADLRDIIKGTDLWDQNNDAKRLQENFKIIYGKIKGTLVAKYARDDPPYTNLRQNCSETKRNELFGTNHTKNTTFNSFSKQSHSDPIMNQLNLFHKWLDRHRYICEKWNHKEDMLNKLNEE</sequence>
<organism evidence="2">
    <name type="scientific">Plasmodium falciparum Santa Lucia</name>
    <dbReference type="NCBI Taxonomy" id="478859"/>
    <lineage>
        <taxon>Eukaryota</taxon>
        <taxon>Sar</taxon>
        <taxon>Alveolata</taxon>
        <taxon>Apicomplexa</taxon>
        <taxon>Aconoidasida</taxon>
        <taxon>Haemosporida</taxon>
        <taxon>Plasmodiidae</taxon>
        <taxon>Plasmodium</taxon>
        <taxon>Plasmodium (Laverania)</taxon>
    </lineage>
</organism>
<dbReference type="Proteomes" id="UP000030666">
    <property type="component" value="Unassembled WGS sequence"/>
</dbReference>
<dbReference type="InterPro" id="IPR044932">
    <property type="entry name" value="PfEMP1_ATS_sf"/>
</dbReference>
<accession>W7FQI5</accession>
<proteinExistence type="predicted"/>
<name>W7FQI5_PLAFA</name>
<evidence type="ECO:0000313" key="2">
    <source>
        <dbReference type="EMBL" id="EUT92426.1"/>
    </source>
</evidence>
<dbReference type="Gene3D" id="1.10.1900.40">
    <property type="entry name" value="Acidic terminal segments, variant surface antigen of PfEMP1"/>
    <property type="match status" value="1"/>
</dbReference>
<feature type="domain" description="Plasmodium falciparum erythrocyte membrane protein 1 acidic terminal segment" evidence="1">
    <location>
        <begin position="63"/>
        <end position="125"/>
    </location>
</feature>
<dbReference type="EMBL" id="KE123474">
    <property type="protein sequence ID" value="EUT92426.1"/>
    <property type="molecule type" value="Genomic_DNA"/>
</dbReference>
<reference evidence="2" key="1">
    <citation type="submission" date="2013-02" db="EMBL/GenBank/DDBJ databases">
        <title>The Genome Sequence of Plasmodium falciparum Santa Lucia.</title>
        <authorList>
            <consortium name="The Broad Institute Genome Sequencing Platform"/>
            <consortium name="The Broad Institute Genome Sequencing Center for Infectious Disease"/>
            <person name="Neafsey D."/>
            <person name="Cheeseman I."/>
            <person name="Volkman S."/>
            <person name="Adams J."/>
            <person name="Walker B."/>
            <person name="Young S.K."/>
            <person name="Zeng Q."/>
            <person name="Gargeya S."/>
            <person name="Fitzgerald M."/>
            <person name="Haas B."/>
            <person name="Abouelleil A."/>
            <person name="Alvarado L."/>
            <person name="Arachchi H.M."/>
            <person name="Berlin A.M."/>
            <person name="Chapman S.B."/>
            <person name="Dewar J."/>
            <person name="Goldberg J."/>
            <person name="Griggs A."/>
            <person name="Gujja S."/>
            <person name="Hansen M."/>
            <person name="Howarth C."/>
            <person name="Imamovic A."/>
            <person name="Larimer J."/>
            <person name="McCowan C."/>
            <person name="Murphy C."/>
            <person name="Neiman D."/>
            <person name="Pearson M."/>
            <person name="Priest M."/>
            <person name="Roberts A."/>
            <person name="Saif S."/>
            <person name="Shea T."/>
            <person name="Sisk P."/>
            <person name="Sykes S."/>
            <person name="Wortman J."/>
            <person name="Nusbaum C."/>
            <person name="Birren B."/>
        </authorList>
    </citation>
    <scope>NUCLEOTIDE SEQUENCE [LARGE SCALE GENOMIC DNA]</scope>
    <source>
        <strain evidence="2">Santa Lucia</strain>
    </source>
</reference>